<feature type="signal peptide" evidence="1">
    <location>
        <begin position="1"/>
        <end position="18"/>
    </location>
</feature>
<dbReference type="InterPro" id="IPR010562">
    <property type="entry name" value="Haemolymph_juvenile_hormone-bd"/>
</dbReference>
<keyword evidence="3" id="KW-1185">Reference proteome</keyword>
<protein>
    <recommendedName>
        <fullName evidence="4">Hemolymph juvenile hormone binding protein</fullName>
    </recommendedName>
</protein>
<sequence>MNYFKVIIILYSIKISSGILPPTIPVCRRNNPNMSQCIASAIEVLKPRLASGDVGGGYTVPKIDPLFVNEINFGENDGVAVRLSGVNMHGISGFKLDKLRANINDLKFDILITIPKLTTTAKYEMGFKFLGNKLNTNGDFFITHENMKILIPIRLRRVIKNGIEVIRVDPIAVNILNFKVTKINFSNLFGGNKAIEDIIYTILINNSDFSSKNVRPAFEGNLSKIFTDVANRILDTTTFDEMFPI</sequence>
<dbReference type="Pfam" id="PF06585">
    <property type="entry name" value="JHBP"/>
    <property type="match status" value="1"/>
</dbReference>
<name>A0A9P0NL83_9DIPT</name>
<dbReference type="PANTHER" id="PTHR11008:SF39">
    <property type="entry name" value="CIRCADIAN CLOCK-CONTROLLED PROTEIN-LIKE PROTEIN"/>
    <property type="match status" value="1"/>
</dbReference>
<dbReference type="SMART" id="SM00700">
    <property type="entry name" value="JHBP"/>
    <property type="match status" value="1"/>
</dbReference>
<proteinExistence type="predicted"/>
<evidence type="ECO:0008006" key="4">
    <source>
        <dbReference type="Google" id="ProtNLM"/>
    </source>
</evidence>
<evidence type="ECO:0000313" key="3">
    <source>
        <dbReference type="Proteomes" id="UP001153620"/>
    </source>
</evidence>
<dbReference type="Proteomes" id="UP001153620">
    <property type="component" value="Chromosome 4"/>
</dbReference>
<gene>
    <name evidence="2" type="ORF">CHIRRI_LOCUS14815</name>
</gene>
<dbReference type="AlphaFoldDB" id="A0A9P0NL83"/>
<evidence type="ECO:0000256" key="1">
    <source>
        <dbReference type="SAM" id="SignalP"/>
    </source>
</evidence>
<feature type="chain" id="PRO_5040114304" description="Hemolymph juvenile hormone binding protein" evidence="1">
    <location>
        <begin position="19"/>
        <end position="245"/>
    </location>
</feature>
<keyword evidence="1" id="KW-0732">Signal</keyword>
<dbReference type="GO" id="GO:0005615">
    <property type="term" value="C:extracellular space"/>
    <property type="evidence" value="ECO:0007669"/>
    <property type="project" value="TreeGrafter"/>
</dbReference>
<accession>A0A9P0NL83</accession>
<evidence type="ECO:0000313" key="2">
    <source>
        <dbReference type="EMBL" id="CAH1735549.1"/>
    </source>
</evidence>
<reference evidence="2" key="2">
    <citation type="submission" date="2022-10" db="EMBL/GenBank/DDBJ databases">
        <authorList>
            <consortium name="ENA_rothamsted_submissions"/>
            <consortium name="culmorum"/>
            <person name="King R."/>
        </authorList>
    </citation>
    <scope>NUCLEOTIDE SEQUENCE</scope>
</reference>
<dbReference type="InterPro" id="IPR038606">
    <property type="entry name" value="To_sf"/>
</dbReference>
<dbReference type="Gene3D" id="3.15.10.30">
    <property type="entry name" value="Haemolymph juvenile hormone binding protein"/>
    <property type="match status" value="1"/>
</dbReference>
<dbReference type="EMBL" id="OU895880">
    <property type="protein sequence ID" value="CAH1735549.1"/>
    <property type="molecule type" value="Genomic_DNA"/>
</dbReference>
<reference evidence="2" key="1">
    <citation type="submission" date="2022-01" db="EMBL/GenBank/DDBJ databases">
        <authorList>
            <person name="King R."/>
        </authorList>
    </citation>
    <scope>NUCLEOTIDE SEQUENCE</scope>
</reference>
<dbReference type="PANTHER" id="PTHR11008">
    <property type="entry name" value="PROTEIN TAKEOUT-LIKE PROTEIN"/>
    <property type="match status" value="1"/>
</dbReference>
<organism evidence="2 3">
    <name type="scientific">Chironomus riparius</name>
    <dbReference type="NCBI Taxonomy" id="315576"/>
    <lineage>
        <taxon>Eukaryota</taxon>
        <taxon>Metazoa</taxon>
        <taxon>Ecdysozoa</taxon>
        <taxon>Arthropoda</taxon>
        <taxon>Hexapoda</taxon>
        <taxon>Insecta</taxon>
        <taxon>Pterygota</taxon>
        <taxon>Neoptera</taxon>
        <taxon>Endopterygota</taxon>
        <taxon>Diptera</taxon>
        <taxon>Nematocera</taxon>
        <taxon>Chironomoidea</taxon>
        <taxon>Chironomidae</taxon>
        <taxon>Chironominae</taxon>
        <taxon>Chironomus</taxon>
    </lineage>
</organism>